<dbReference type="eggNOG" id="ENOG502SUV7">
    <property type="taxonomic scope" value="Eukaryota"/>
</dbReference>
<evidence type="ECO:0000259" key="3">
    <source>
        <dbReference type="Pfam" id="PF23626"/>
    </source>
</evidence>
<dbReference type="OMA" id="QVEHYSK"/>
<evidence type="ECO:0000313" key="4">
    <source>
        <dbReference type="EMBL" id="CCD69098.1"/>
    </source>
</evidence>
<accession>Q19281</accession>
<feature type="compositionally biased region" description="Polar residues" evidence="1">
    <location>
        <begin position="86"/>
        <end position="98"/>
    </location>
</feature>
<dbReference type="AlphaFoldDB" id="Q19281"/>
<dbReference type="RefSeq" id="NP_508698.1">
    <property type="nucleotide sequence ID" value="NM_076297.6"/>
</dbReference>
<protein>
    <submittedName>
        <fullName evidence="4">AECM cysteine-cradle domain-containing protein</fullName>
    </submittedName>
</protein>
<dbReference type="AGR" id="WB:WBGene00017307"/>
<dbReference type="PANTHER" id="PTHR37435">
    <property type="entry name" value="PROTEIN CBG14344"/>
    <property type="match status" value="1"/>
</dbReference>
<reference evidence="4 5" key="1">
    <citation type="journal article" date="1998" name="Science">
        <title>Genome sequence of the nematode C. elegans: a platform for investigating biology.</title>
        <authorList>
            <consortium name="The C. elegans sequencing consortium"/>
            <person name="Sulson J.E."/>
            <person name="Waterston R."/>
        </authorList>
    </citation>
    <scope>NUCLEOTIDE SEQUENCE [LARGE SCALE GENOMIC DNA]</scope>
    <source>
        <strain evidence="4 5">Bristol N2</strain>
    </source>
</reference>
<dbReference type="Bgee" id="WBGene00017307">
    <property type="expression patterns" value="Expressed in pharyngeal muscle cell (C elegans) and 3 other cell types or tissues"/>
</dbReference>
<dbReference type="STRING" id="6239.F09F9.2.1"/>
<dbReference type="PeptideAtlas" id="Q19281"/>
<evidence type="ECO:0007829" key="7">
    <source>
        <dbReference type="PeptideAtlas" id="Q19281"/>
    </source>
</evidence>
<dbReference type="PANTHER" id="PTHR37435:SF5">
    <property type="entry name" value="SECRETED PROTEIN"/>
    <property type="match status" value="1"/>
</dbReference>
<dbReference type="FunCoup" id="Q19281">
    <property type="interactions" value="438"/>
</dbReference>
<evidence type="ECO:0000313" key="6">
    <source>
        <dbReference type="WormBase" id="F09F9.2"/>
    </source>
</evidence>
<dbReference type="HOGENOM" id="CLU_1612308_0_0_1"/>
<keyword evidence="2" id="KW-0732">Signal</keyword>
<dbReference type="UCSC" id="F09F9.2">
    <property type="organism name" value="c. elegans"/>
</dbReference>
<dbReference type="PIR" id="T29244">
    <property type="entry name" value="T29244"/>
</dbReference>
<organism evidence="4 5">
    <name type="scientific">Caenorhabditis elegans</name>
    <dbReference type="NCBI Taxonomy" id="6239"/>
    <lineage>
        <taxon>Eukaryota</taxon>
        <taxon>Metazoa</taxon>
        <taxon>Ecdysozoa</taxon>
        <taxon>Nematoda</taxon>
        <taxon>Chromadorea</taxon>
        <taxon>Rhabditida</taxon>
        <taxon>Rhabditina</taxon>
        <taxon>Rhabditomorpha</taxon>
        <taxon>Rhabditoidea</taxon>
        <taxon>Rhabditidae</taxon>
        <taxon>Peloderinae</taxon>
        <taxon>Caenorhabditis</taxon>
    </lineage>
</organism>
<dbReference type="EMBL" id="BX284606">
    <property type="protein sequence ID" value="CCD69098.1"/>
    <property type="molecule type" value="Genomic_DNA"/>
</dbReference>
<dbReference type="CTD" id="184263"/>
<dbReference type="InParanoid" id="Q19281"/>
<feature type="signal peptide" evidence="2">
    <location>
        <begin position="1"/>
        <end position="16"/>
    </location>
</feature>
<feature type="domain" description="aECM cysteine-cradle" evidence="3">
    <location>
        <begin position="112"/>
        <end position="163"/>
    </location>
</feature>
<dbReference type="InterPro" id="IPR055352">
    <property type="entry name" value="CCD_aECM"/>
</dbReference>
<feature type="region of interest" description="Disordered" evidence="1">
    <location>
        <begin position="83"/>
        <end position="103"/>
    </location>
</feature>
<dbReference type="PaxDb" id="6239-F09F9.2"/>
<dbReference type="Proteomes" id="UP000001940">
    <property type="component" value="Chromosome X"/>
</dbReference>
<dbReference type="GeneID" id="184263"/>
<evidence type="ECO:0000256" key="2">
    <source>
        <dbReference type="SAM" id="SignalP"/>
    </source>
</evidence>
<evidence type="ECO:0000256" key="1">
    <source>
        <dbReference type="SAM" id="MobiDB-lite"/>
    </source>
</evidence>
<name>Q19281_CAEEL</name>
<feature type="chain" id="PRO_5004187110" evidence="2">
    <location>
        <begin position="17"/>
        <end position="165"/>
    </location>
</feature>
<dbReference type="Pfam" id="PF23626">
    <property type="entry name" value="CCD_aECM"/>
    <property type="match status" value="1"/>
</dbReference>
<keyword evidence="7" id="KW-1267">Proteomics identification</keyword>
<evidence type="ECO:0000313" key="5">
    <source>
        <dbReference type="Proteomes" id="UP000001940"/>
    </source>
</evidence>
<dbReference type="WormBase" id="F09F9.2">
    <property type="protein sequence ID" value="CE04347"/>
    <property type="gene ID" value="WBGene00017307"/>
    <property type="gene designation" value="spia-1"/>
</dbReference>
<dbReference type="KEGG" id="cel:CELE_F09F9.2"/>
<gene>
    <name evidence="4 6" type="primary">spia-1</name>
    <name evidence="4" type="ORF">CELE_F09F9.2</name>
    <name evidence="6" type="ORF">F09F9.2</name>
</gene>
<dbReference type="OrthoDB" id="5778813at2759"/>
<proteinExistence type="evidence at protein level"/>
<keyword evidence="5" id="KW-1185">Reference proteome</keyword>
<sequence length="165" mass="18708">MKLVVVLACLVVVAEAYSKSGNPYKTKKYKCVEVSDDEEIRIVPKKKPVTSKYPWKTEEEKINRKNEDFRSTESIEMPMAKKVKTQKISTTTPPTVSDVQRDSKGRPLILDPKHCKQVEHYSKTYGVKDVPAWVASNCAFAKMYLPGATCEEINILVASCYKNRS</sequence>